<evidence type="ECO:0000256" key="7">
    <source>
        <dbReference type="ARBA" id="ARBA00023239"/>
    </source>
</evidence>
<feature type="active site" evidence="10">
    <location>
        <position position="185"/>
    </location>
</feature>
<evidence type="ECO:0000256" key="8">
    <source>
        <dbReference type="ARBA" id="ARBA00047838"/>
    </source>
</evidence>
<dbReference type="Pfam" id="PF00117">
    <property type="entry name" value="GATase"/>
    <property type="match status" value="1"/>
</dbReference>
<accession>A0ABN0DR40</accession>
<evidence type="ECO:0000313" key="12">
    <source>
        <dbReference type="EMBL" id="EHG25369.1"/>
    </source>
</evidence>
<protein>
    <recommendedName>
        <fullName evidence="10">Imidazole glycerol phosphate synthase subunit HisH</fullName>
        <ecNumber evidence="10">4.3.2.10</ecNumber>
    </recommendedName>
    <alternativeName>
        <fullName evidence="10">IGP synthase glutaminase subunit</fullName>
        <ecNumber evidence="10">3.5.1.2</ecNumber>
    </alternativeName>
    <alternativeName>
        <fullName evidence="10">IGP synthase subunit HisH</fullName>
    </alternativeName>
    <alternativeName>
        <fullName evidence="10">ImGP synthase subunit HisH</fullName>
        <shortName evidence="10">IGPS subunit HisH</shortName>
    </alternativeName>
</protein>
<keyword evidence="13" id="KW-1185">Reference proteome</keyword>
<evidence type="ECO:0000256" key="5">
    <source>
        <dbReference type="ARBA" id="ARBA00022962"/>
    </source>
</evidence>
<dbReference type="EC" id="3.5.1.2" evidence="10"/>
<keyword evidence="10" id="KW-0963">Cytoplasm</keyword>
<sequence length="209" mass="22361">MITIINYGAGNLFSVEKAFAALGAEVCVSSNSADILSSDKIVLPGVGAFGDCMRQLSASGLIPAIKESVAKGIPLLGICVGLQILFEGSEESSGVEGLNLLRGRVRKISAPHEKIPHMGWNALEFAENHREKGLFKGIPQSSYVYFVHSYYAVPEDMSIVSSSCYYGEKITASISTENIMATQFHPEKSGDVGLNIIQNFIHNGSEGST</sequence>
<comment type="function">
    <text evidence="10">IGPS catalyzes the conversion of PRFAR and glutamine to IGP, AICAR and glutamate. The HisH subunit catalyzes the hydrolysis of glutamine to glutamate and ammonia as part of the synthesis of IGP and AICAR. The resulting ammonia molecule is channeled to the active site of HisF.</text>
</comment>
<dbReference type="InterPro" id="IPR017926">
    <property type="entry name" value="GATASE"/>
</dbReference>
<dbReference type="PIRSF" id="PIRSF000495">
    <property type="entry name" value="Amidotransf_hisH"/>
    <property type="match status" value="1"/>
</dbReference>
<comment type="pathway">
    <text evidence="1 10">Amino-acid biosynthesis; L-histidine biosynthesis; L-histidine from 5-phospho-alpha-D-ribose 1-diphosphate: step 5/9.</text>
</comment>
<proteinExistence type="inferred from homology"/>
<keyword evidence="6 10" id="KW-0368">Histidine biosynthesis</keyword>
<keyword evidence="4 10" id="KW-0378">Hydrolase</keyword>
<evidence type="ECO:0000313" key="13">
    <source>
        <dbReference type="Proteomes" id="UP000003175"/>
    </source>
</evidence>
<organism evidence="12 13">
    <name type="scientific">Selenomonas noxia F0398</name>
    <dbReference type="NCBI Taxonomy" id="702437"/>
    <lineage>
        <taxon>Bacteria</taxon>
        <taxon>Bacillati</taxon>
        <taxon>Bacillota</taxon>
        <taxon>Negativicutes</taxon>
        <taxon>Selenomonadales</taxon>
        <taxon>Selenomonadaceae</taxon>
        <taxon>Selenomonas</taxon>
    </lineage>
</organism>
<comment type="catalytic activity">
    <reaction evidence="9 10">
        <text>L-glutamine + H2O = L-glutamate + NH4(+)</text>
        <dbReference type="Rhea" id="RHEA:15889"/>
        <dbReference type="ChEBI" id="CHEBI:15377"/>
        <dbReference type="ChEBI" id="CHEBI:28938"/>
        <dbReference type="ChEBI" id="CHEBI:29985"/>
        <dbReference type="ChEBI" id="CHEBI:58359"/>
        <dbReference type="EC" id="3.5.1.2"/>
    </reaction>
</comment>
<dbReference type="EMBL" id="ADGH01000004">
    <property type="protein sequence ID" value="EHG25369.1"/>
    <property type="molecule type" value="Genomic_DNA"/>
</dbReference>
<feature type="domain" description="Glutamine amidotransferase" evidence="11">
    <location>
        <begin position="4"/>
        <end position="201"/>
    </location>
</feature>
<comment type="catalytic activity">
    <reaction evidence="8 10">
        <text>5-[(5-phospho-1-deoxy-D-ribulos-1-ylimino)methylamino]-1-(5-phospho-beta-D-ribosyl)imidazole-4-carboxamide + L-glutamine = D-erythro-1-(imidazol-4-yl)glycerol 3-phosphate + 5-amino-1-(5-phospho-beta-D-ribosyl)imidazole-4-carboxamide + L-glutamate + H(+)</text>
        <dbReference type="Rhea" id="RHEA:24793"/>
        <dbReference type="ChEBI" id="CHEBI:15378"/>
        <dbReference type="ChEBI" id="CHEBI:29985"/>
        <dbReference type="ChEBI" id="CHEBI:58278"/>
        <dbReference type="ChEBI" id="CHEBI:58359"/>
        <dbReference type="ChEBI" id="CHEBI:58475"/>
        <dbReference type="ChEBI" id="CHEBI:58525"/>
        <dbReference type="EC" id="4.3.2.10"/>
    </reaction>
</comment>
<dbReference type="PANTHER" id="PTHR42701:SF1">
    <property type="entry name" value="IMIDAZOLE GLYCEROL PHOSPHATE SYNTHASE SUBUNIT HISH"/>
    <property type="match status" value="1"/>
</dbReference>
<dbReference type="InterPro" id="IPR029062">
    <property type="entry name" value="Class_I_gatase-like"/>
</dbReference>
<dbReference type="NCBIfam" id="TIGR01855">
    <property type="entry name" value="IMP_synth_hisH"/>
    <property type="match status" value="1"/>
</dbReference>
<gene>
    <name evidence="10" type="primary">hisH</name>
    <name evidence="12" type="ORF">HMPREF9432_00749</name>
</gene>
<evidence type="ECO:0000256" key="4">
    <source>
        <dbReference type="ARBA" id="ARBA00022801"/>
    </source>
</evidence>
<dbReference type="InterPro" id="IPR010139">
    <property type="entry name" value="Imidazole-glycPsynth_HisH"/>
</dbReference>
<dbReference type="PROSITE" id="PS51273">
    <property type="entry name" value="GATASE_TYPE_1"/>
    <property type="match status" value="1"/>
</dbReference>
<dbReference type="Gene3D" id="3.40.50.880">
    <property type="match status" value="1"/>
</dbReference>
<evidence type="ECO:0000256" key="2">
    <source>
        <dbReference type="ARBA" id="ARBA00011152"/>
    </source>
</evidence>
<evidence type="ECO:0000256" key="1">
    <source>
        <dbReference type="ARBA" id="ARBA00005091"/>
    </source>
</evidence>
<evidence type="ECO:0000256" key="10">
    <source>
        <dbReference type="HAMAP-Rule" id="MF_00278"/>
    </source>
</evidence>
<keyword evidence="7 10" id="KW-0456">Lyase</keyword>
<dbReference type="HAMAP" id="MF_00278">
    <property type="entry name" value="HisH"/>
    <property type="match status" value="1"/>
</dbReference>
<dbReference type="SUPFAM" id="SSF52317">
    <property type="entry name" value="Class I glutamine amidotransferase-like"/>
    <property type="match status" value="1"/>
</dbReference>
<feature type="active site" description="Nucleophile" evidence="10">
    <location>
        <position position="79"/>
    </location>
</feature>
<keyword evidence="3 10" id="KW-0028">Amino-acid biosynthesis</keyword>
<keyword evidence="5 10" id="KW-0315">Glutamine amidotransferase</keyword>
<dbReference type="PANTHER" id="PTHR42701">
    <property type="entry name" value="IMIDAZOLE GLYCEROL PHOSPHATE SYNTHASE SUBUNIT HISH"/>
    <property type="match status" value="1"/>
</dbReference>
<evidence type="ECO:0000256" key="3">
    <source>
        <dbReference type="ARBA" id="ARBA00022605"/>
    </source>
</evidence>
<comment type="subcellular location">
    <subcellularLocation>
        <location evidence="10">Cytoplasm</location>
    </subcellularLocation>
</comment>
<dbReference type="Proteomes" id="UP000003175">
    <property type="component" value="Unassembled WGS sequence"/>
</dbReference>
<reference evidence="12 13" key="1">
    <citation type="submission" date="2011-08" db="EMBL/GenBank/DDBJ databases">
        <title>The Genome Sequence of Selenomonas noxia F0398.</title>
        <authorList>
            <consortium name="The Broad Institute Genome Sequencing Platform"/>
            <person name="Earl A."/>
            <person name="Ward D."/>
            <person name="Feldgarden M."/>
            <person name="Gevers D."/>
            <person name="Izard J."/>
            <person name="Ganesan A."/>
            <person name="Blanton J.M."/>
            <person name="Baranova O.V."/>
            <person name="Tanner A.C."/>
            <person name="Dewhirst F.E."/>
            <person name="Young S.K."/>
            <person name="Zeng Q."/>
            <person name="Gargeya S."/>
            <person name="Fitzgerald M."/>
            <person name="Haas B."/>
            <person name="Abouelleil A."/>
            <person name="Alvarado L."/>
            <person name="Arachchi H.M."/>
            <person name="Berlin A."/>
            <person name="Brown A."/>
            <person name="Chapman S.B."/>
            <person name="Chen Z."/>
            <person name="Dunbar C."/>
            <person name="Freedman E."/>
            <person name="Gearin G."/>
            <person name="Gellesch M."/>
            <person name="Goldberg J."/>
            <person name="Griggs A."/>
            <person name="Gujja S."/>
            <person name="Heiman D."/>
            <person name="Howarth C."/>
            <person name="Larson L."/>
            <person name="Lui A."/>
            <person name="MacDonald P.J.P."/>
            <person name="Montmayeur A."/>
            <person name="Murphy C."/>
            <person name="Neiman D."/>
            <person name="Pearson M."/>
            <person name="Priest M."/>
            <person name="Roberts A."/>
            <person name="Saif S."/>
            <person name="Shea T."/>
            <person name="Shenoy N."/>
            <person name="Sisk P."/>
            <person name="Stolte C."/>
            <person name="Sykes S."/>
            <person name="Wortman J."/>
            <person name="Nusbaum C."/>
            <person name="Birren B."/>
        </authorList>
    </citation>
    <scope>NUCLEOTIDE SEQUENCE [LARGE SCALE GENOMIC DNA]</scope>
    <source>
        <strain evidence="12 13">F0398</strain>
    </source>
</reference>
<dbReference type="GeneID" id="32476055"/>
<dbReference type="CDD" id="cd01748">
    <property type="entry name" value="GATase1_IGP_Synthase"/>
    <property type="match status" value="1"/>
</dbReference>
<evidence type="ECO:0000256" key="9">
    <source>
        <dbReference type="ARBA" id="ARBA00049534"/>
    </source>
</evidence>
<evidence type="ECO:0000256" key="6">
    <source>
        <dbReference type="ARBA" id="ARBA00023102"/>
    </source>
</evidence>
<evidence type="ECO:0000259" key="11">
    <source>
        <dbReference type="Pfam" id="PF00117"/>
    </source>
</evidence>
<comment type="subunit">
    <text evidence="2 10">Heterodimer of HisH and HisF.</text>
</comment>
<dbReference type="RefSeq" id="WP_006694227.1">
    <property type="nucleotide sequence ID" value="NZ_JH376858.1"/>
</dbReference>
<name>A0ABN0DR40_9FIRM</name>
<comment type="caution">
    <text evidence="12">The sequence shown here is derived from an EMBL/GenBank/DDBJ whole genome shotgun (WGS) entry which is preliminary data.</text>
</comment>
<feature type="active site" evidence="10">
    <location>
        <position position="187"/>
    </location>
</feature>
<dbReference type="EC" id="4.3.2.10" evidence="10"/>